<accession>A0A2I1HQ04</accession>
<organism evidence="1 2">
    <name type="scientific">Rhizophagus irregularis</name>
    <dbReference type="NCBI Taxonomy" id="588596"/>
    <lineage>
        <taxon>Eukaryota</taxon>
        <taxon>Fungi</taxon>
        <taxon>Fungi incertae sedis</taxon>
        <taxon>Mucoromycota</taxon>
        <taxon>Glomeromycotina</taxon>
        <taxon>Glomeromycetes</taxon>
        <taxon>Glomerales</taxon>
        <taxon>Glomeraceae</taxon>
        <taxon>Rhizophagus</taxon>
    </lineage>
</organism>
<gene>
    <name evidence="1" type="ORF">RhiirA4_485333</name>
</gene>
<dbReference type="EMBL" id="LLXI01004800">
    <property type="protein sequence ID" value="PKY60964.1"/>
    <property type="molecule type" value="Genomic_DNA"/>
</dbReference>
<comment type="caution">
    <text evidence="1">The sequence shown here is derived from an EMBL/GenBank/DDBJ whole genome shotgun (WGS) entry which is preliminary data.</text>
</comment>
<reference evidence="1 2" key="1">
    <citation type="submission" date="2015-10" db="EMBL/GenBank/DDBJ databases">
        <title>Genome analyses suggest a sexual origin of heterokaryosis in a supposedly ancient asexual fungus.</title>
        <authorList>
            <person name="Ropars J."/>
            <person name="Sedzielewska K."/>
            <person name="Noel J."/>
            <person name="Charron P."/>
            <person name="Farinelli L."/>
            <person name="Marton T."/>
            <person name="Kruger M."/>
            <person name="Pelin A."/>
            <person name="Brachmann A."/>
            <person name="Corradi N."/>
        </authorList>
    </citation>
    <scope>NUCLEOTIDE SEQUENCE [LARGE SCALE GENOMIC DNA]</scope>
    <source>
        <strain evidence="1 2">A4</strain>
    </source>
</reference>
<dbReference type="Proteomes" id="UP000234323">
    <property type="component" value="Unassembled WGS sequence"/>
</dbReference>
<dbReference type="AlphaFoldDB" id="A0A2I1HQ04"/>
<name>A0A2I1HQ04_9GLOM</name>
<protein>
    <submittedName>
        <fullName evidence="1">Uncharacterized protein</fullName>
    </submittedName>
</protein>
<sequence>MKQRTSLETKIYSNWITGTFLLSFELKEMIDLTSNDNSISVQNGLVTIILKKFFSKSLKLRKA</sequence>
<evidence type="ECO:0000313" key="2">
    <source>
        <dbReference type="Proteomes" id="UP000234323"/>
    </source>
</evidence>
<proteinExistence type="predicted"/>
<keyword evidence="2" id="KW-1185">Reference proteome</keyword>
<evidence type="ECO:0000313" key="1">
    <source>
        <dbReference type="EMBL" id="PKY60964.1"/>
    </source>
</evidence>